<evidence type="ECO:0000256" key="4">
    <source>
        <dbReference type="ARBA" id="ARBA00004906"/>
    </source>
</evidence>
<dbReference type="GO" id="GO:0010008">
    <property type="term" value="C:endosome membrane"/>
    <property type="evidence" value="ECO:0007669"/>
    <property type="project" value="UniProtKB-SubCell"/>
</dbReference>
<dbReference type="PROSITE" id="PS50089">
    <property type="entry name" value="ZF_RING_2"/>
    <property type="match status" value="1"/>
</dbReference>
<dbReference type="SUPFAM" id="SSF52025">
    <property type="entry name" value="PA domain"/>
    <property type="match status" value="1"/>
</dbReference>
<name>A0AAW1B8H5_CROAD</name>
<evidence type="ECO:0000256" key="16">
    <source>
        <dbReference type="ARBA" id="ARBA00023180"/>
    </source>
</evidence>
<evidence type="ECO:0000256" key="10">
    <source>
        <dbReference type="ARBA" id="ARBA00022753"/>
    </source>
</evidence>
<dbReference type="Pfam" id="PF13639">
    <property type="entry name" value="zf-RING_2"/>
    <property type="match status" value="1"/>
</dbReference>
<keyword evidence="11 18" id="KW-0863">Zinc-finger</keyword>
<evidence type="ECO:0000256" key="20">
    <source>
        <dbReference type="SAM" id="Phobius"/>
    </source>
</evidence>
<dbReference type="FunFam" id="3.30.40.10:FF:000099">
    <property type="entry name" value="E3 ubiquitin-protein ligase RNF167"/>
    <property type="match status" value="1"/>
</dbReference>
<keyword evidence="10" id="KW-0967">Endosome</keyword>
<evidence type="ECO:0000313" key="22">
    <source>
        <dbReference type="EMBL" id="KAK9398429.1"/>
    </source>
</evidence>
<keyword evidence="15 20" id="KW-0472">Membrane</keyword>
<keyword evidence="14 20" id="KW-1133">Transmembrane helix</keyword>
<keyword evidence="9" id="KW-0732">Signal</keyword>
<dbReference type="EC" id="2.3.2.27" evidence="5"/>
<dbReference type="InterPro" id="IPR001841">
    <property type="entry name" value="Znf_RING"/>
</dbReference>
<dbReference type="GO" id="GO:0008270">
    <property type="term" value="F:zinc ion binding"/>
    <property type="evidence" value="ECO:0007669"/>
    <property type="project" value="UniProtKB-KW"/>
</dbReference>
<feature type="transmembrane region" description="Helical" evidence="20">
    <location>
        <begin position="244"/>
        <end position="268"/>
    </location>
</feature>
<evidence type="ECO:0000256" key="7">
    <source>
        <dbReference type="ARBA" id="ARBA00022692"/>
    </source>
</evidence>
<dbReference type="GO" id="GO:0005765">
    <property type="term" value="C:lysosomal membrane"/>
    <property type="evidence" value="ECO:0007669"/>
    <property type="project" value="UniProtKB-SubCell"/>
</dbReference>
<evidence type="ECO:0000256" key="5">
    <source>
        <dbReference type="ARBA" id="ARBA00012483"/>
    </source>
</evidence>
<keyword evidence="13" id="KW-0862">Zinc</keyword>
<comment type="caution">
    <text evidence="22">The sequence shown here is derived from an EMBL/GenBank/DDBJ whole genome shotgun (WGS) entry which is preliminary data.</text>
</comment>
<evidence type="ECO:0000256" key="19">
    <source>
        <dbReference type="SAM" id="MobiDB-lite"/>
    </source>
</evidence>
<feature type="region of interest" description="Disordered" evidence="19">
    <location>
        <begin position="351"/>
        <end position="440"/>
    </location>
</feature>
<feature type="domain" description="RING-type" evidence="21">
    <location>
        <begin position="304"/>
        <end position="346"/>
    </location>
</feature>
<dbReference type="InterPro" id="IPR003137">
    <property type="entry name" value="PA_domain"/>
</dbReference>
<proteinExistence type="predicted"/>
<evidence type="ECO:0000256" key="15">
    <source>
        <dbReference type="ARBA" id="ARBA00023136"/>
    </source>
</evidence>
<evidence type="ECO:0000256" key="13">
    <source>
        <dbReference type="ARBA" id="ARBA00022833"/>
    </source>
</evidence>
<reference evidence="22 23" key="1">
    <citation type="journal article" date="2024" name="Proc. Natl. Acad. Sci. U.S.A.">
        <title>The genetic regulatory architecture and epigenomic basis for age-related changes in rattlesnake venom.</title>
        <authorList>
            <person name="Hogan M.P."/>
            <person name="Holding M.L."/>
            <person name="Nystrom G.S."/>
            <person name="Colston T.J."/>
            <person name="Bartlett D.A."/>
            <person name="Mason A.J."/>
            <person name="Ellsworth S.A."/>
            <person name="Rautsaw R.M."/>
            <person name="Lawrence K.C."/>
            <person name="Strickland J.L."/>
            <person name="He B."/>
            <person name="Fraser P."/>
            <person name="Margres M.J."/>
            <person name="Gilbert D.M."/>
            <person name="Gibbs H.L."/>
            <person name="Parkinson C.L."/>
            <person name="Rokyta D.R."/>
        </authorList>
    </citation>
    <scope>NUCLEOTIDE SEQUENCE [LARGE SCALE GENOMIC DNA]</scope>
    <source>
        <strain evidence="22">DRR0105</strain>
    </source>
</reference>
<dbReference type="PANTHER" id="PTHR47168">
    <property type="entry name" value="RING ZINC FINGER DOMAIN SUPERFAMILY PROTEIN-RELATED"/>
    <property type="match status" value="1"/>
</dbReference>
<accession>A0AAW1B8H5</accession>
<evidence type="ECO:0000256" key="3">
    <source>
        <dbReference type="ARBA" id="ARBA00004530"/>
    </source>
</evidence>
<evidence type="ECO:0000256" key="18">
    <source>
        <dbReference type="PROSITE-ProRule" id="PRU00175"/>
    </source>
</evidence>
<gene>
    <name evidence="22" type="ORF">NXF25_021790</name>
</gene>
<evidence type="ECO:0000256" key="9">
    <source>
        <dbReference type="ARBA" id="ARBA00022729"/>
    </source>
</evidence>
<dbReference type="CDD" id="cd02123">
    <property type="entry name" value="PA_C_RZF_like"/>
    <property type="match status" value="1"/>
</dbReference>
<protein>
    <recommendedName>
        <fullName evidence="5">RING-type E3 ubiquitin transferase</fullName>
        <ecNumber evidence="5">2.3.2.27</ecNumber>
    </recommendedName>
</protein>
<dbReference type="Gene3D" id="3.50.30.30">
    <property type="match status" value="1"/>
</dbReference>
<evidence type="ECO:0000256" key="14">
    <source>
        <dbReference type="ARBA" id="ARBA00022989"/>
    </source>
</evidence>
<evidence type="ECO:0000256" key="17">
    <source>
        <dbReference type="ARBA" id="ARBA00023228"/>
    </source>
</evidence>
<dbReference type="EMBL" id="JAOTOJ010000008">
    <property type="protein sequence ID" value="KAK9398429.1"/>
    <property type="molecule type" value="Genomic_DNA"/>
</dbReference>
<dbReference type="GO" id="GO:0061630">
    <property type="term" value="F:ubiquitin protein ligase activity"/>
    <property type="evidence" value="ECO:0007669"/>
    <property type="project" value="UniProtKB-EC"/>
</dbReference>
<dbReference type="SUPFAM" id="SSF57850">
    <property type="entry name" value="RING/U-box"/>
    <property type="match status" value="1"/>
</dbReference>
<keyword evidence="6" id="KW-0808">Transferase</keyword>
<evidence type="ECO:0000313" key="23">
    <source>
        <dbReference type="Proteomes" id="UP001474421"/>
    </source>
</evidence>
<dbReference type="InterPro" id="IPR044744">
    <property type="entry name" value="ZNRF4/RNF13/RNF167_PA"/>
</dbReference>
<comment type="subcellular location">
    <subcellularLocation>
        <location evidence="3">Endosome membrane</location>
        <topology evidence="3">Single-pass type I membrane protein</topology>
    </subcellularLocation>
    <subcellularLocation>
        <location evidence="2">Lysosome membrane</location>
        <topology evidence="2">Single-pass type I membrane protein</topology>
    </subcellularLocation>
</comment>
<evidence type="ECO:0000256" key="1">
    <source>
        <dbReference type="ARBA" id="ARBA00000900"/>
    </source>
</evidence>
<comment type="catalytic activity">
    <reaction evidence="1">
        <text>S-ubiquitinyl-[E2 ubiquitin-conjugating enzyme]-L-cysteine + [acceptor protein]-L-lysine = [E2 ubiquitin-conjugating enzyme]-L-cysteine + N(6)-ubiquitinyl-[acceptor protein]-L-lysine.</text>
        <dbReference type="EC" id="2.3.2.27"/>
    </reaction>
</comment>
<comment type="pathway">
    <text evidence="4">Protein modification; protein ubiquitination.</text>
</comment>
<dbReference type="Gene3D" id="3.30.40.10">
    <property type="entry name" value="Zinc/RING finger domain, C3HC4 (zinc finger)"/>
    <property type="match status" value="1"/>
</dbReference>
<dbReference type="InterPro" id="IPR051653">
    <property type="entry name" value="E3_ligase_sorting_rcpt"/>
</dbReference>
<dbReference type="PANTHER" id="PTHR47168:SF1">
    <property type="entry name" value="OS02G0798600 PROTEIN"/>
    <property type="match status" value="1"/>
</dbReference>
<organism evidence="22 23">
    <name type="scientific">Crotalus adamanteus</name>
    <name type="common">Eastern diamondback rattlesnake</name>
    <dbReference type="NCBI Taxonomy" id="8729"/>
    <lineage>
        <taxon>Eukaryota</taxon>
        <taxon>Metazoa</taxon>
        <taxon>Chordata</taxon>
        <taxon>Craniata</taxon>
        <taxon>Vertebrata</taxon>
        <taxon>Euteleostomi</taxon>
        <taxon>Lepidosauria</taxon>
        <taxon>Squamata</taxon>
        <taxon>Bifurcata</taxon>
        <taxon>Unidentata</taxon>
        <taxon>Episquamata</taxon>
        <taxon>Toxicofera</taxon>
        <taxon>Serpentes</taxon>
        <taxon>Colubroidea</taxon>
        <taxon>Viperidae</taxon>
        <taxon>Crotalinae</taxon>
        <taxon>Crotalus</taxon>
    </lineage>
</organism>
<dbReference type="SMART" id="SM00184">
    <property type="entry name" value="RING"/>
    <property type="match status" value="1"/>
</dbReference>
<dbReference type="FunFam" id="3.50.30.30:FF:000026">
    <property type="entry name" value="E3 ubiquitin-protein ligase RNF13"/>
    <property type="match status" value="1"/>
</dbReference>
<keyword evidence="16" id="KW-0325">Glycoprotein</keyword>
<keyword evidence="7 20" id="KW-0812">Transmembrane</keyword>
<sequence length="440" mass="48058">MGPGLLYRGVLAACRRGRCSSGQAGPASGLTLYLGPLDPEEARLIGGAFRISRRKGVFDAAQRAPAVPPPSFRMQPGHLLPAAAALVLPVCLLWELPAVKGYIHAVSDHNTSMEFSDLPAIFGYPLSRQGLVGLLVEARPANACLPLEAPPSNSSVFIALVRRYNCSFDVKVYHAQQAGFLAVIVHNVGSDDLLNMVWEDDQLRRRITVPSVFTGETAATYLRSLFTYEKGGHVVLIPEYIFPLGYYLIPFTGVVGVVIAVMCAILIVRCMQHRKRMRKDRLSKEQLKKIPVHKYKKGDEYDVCAICLEEYEDGDRLRILPCSHAYHCKCVDPWLTQTKKTCPVCKQRVIRSPEDSDSEGEEGTDPTVPGQSEGGAPDLGQEEEEDSERTPLLRPSPSTAVAPPCFGSMARSVPSSPQELLAEGGEEPPPSPPSQSQLLV</sequence>
<keyword evidence="23" id="KW-1185">Reference proteome</keyword>
<dbReference type="Pfam" id="PF02225">
    <property type="entry name" value="PA"/>
    <property type="match status" value="1"/>
</dbReference>
<dbReference type="Proteomes" id="UP001474421">
    <property type="component" value="Unassembled WGS sequence"/>
</dbReference>
<keyword evidence="8" id="KW-0479">Metal-binding</keyword>
<evidence type="ECO:0000256" key="8">
    <source>
        <dbReference type="ARBA" id="ARBA00022723"/>
    </source>
</evidence>
<keyword evidence="12" id="KW-0833">Ubl conjugation pathway</keyword>
<evidence type="ECO:0000256" key="6">
    <source>
        <dbReference type="ARBA" id="ARBA00022679"/>
    </source>
</evidence>
<evidence type="ECO:0000256" key="11">
    <source>
        <dbReference type="ARBA" id="ARBA00022771"/>
    </source>
</evidence>
<keyword evidence="17" id="KW-0458">Lysosome</keyword>
<evidence type="ECO:0000259" key="21">
    <source>
        <dbReference type="PROSITE" id="PS50089"/>
    </source>
</evidence>
<dbReference type="InterPro" id="IPR013083">
    <property type="entry name" value="Znf_RING/FYVE/PHD"/>
</dbReference>
<feature type="compositionally biased region" description="Acidic residues" evidence="19">
    <location>
        <begin position="355"/>
        <end position="364"/>
    </location>
</feature>
<dbReference type="AlphaFoldDB" id="A0AAW1B8H5"/>
<evidence type="ECO:0000256" key="12">
    <source>
        <dbReference type="ARBA" id="ARBA00022786"/>
    </source>
</evidence>
<dbReference type="InterPro" id="IPR046450">
    <property type="entry name" value="PA_dom_sf"/>
</dbReference>
<dbReference type="CDD" id="cd16796">
    <property type="entry name" value="RING-H2_RNF13"/>
    <property type="match status" value="1"/>
</dbReference>
<evidence type="ECO:0000256" key="2">
    <source>
        <dbReference type="ARBA" id="ARBA00004352"/>
    </source>
</evidence>